<dbReference type="CDD" id="cd07996">
    <property type="entry name" value="WGR_MMR_like"/>
    <property type="match status" value="1"/>
</dbReference>
<dbReference type="InterPro" id="IPR049809">
    <property type="entry name" value="YehF/YfeS-like_WGR"/>
</dbReference>
<accession>A0ABW0J1U9</accession>
<dbReference type="PROSITE" id="PS51977">
    <property type="entry name" value="WGR"/>
    <property type="match status" value="1"/>
</dbReference>
<keyword evidence="3" id="KW-1185">Reference proteome</keyword>
<gene>
    <name evidence="2" type="ORF">ACFPOB_29605</name>
</gene>
<dbReference type="Pfam" id="PF05406">
    <property type="entry name" value="WGR"/>
    <property type="match status" value="1"/>
</dbReference>
<proteinExistence type="predicted"/>
<evidence type="ECO:0000313" key="3">
    <source>
        <dbReference type="Proteomes" id="UP001596053"/>
    </source>
</evidence>
<dbReference type="SMART" id="SM00773">
    <property type="entry name" value="WGR"/>
    <property type="match status" value="1"/>
</dbReference>
<evidence type="ECO:0000313" key="2">
    <source>
        <dbReference type="EMBL" id="MFC5423693.1"/>
    </source>
</evidence>
<comment type="caution">
    <text evidence="2">The sequence shown here is derived from an EMBL/GenBank/DDBJ whole genome shotgun (WGS) entry which is preliminary data.</text>
</comment>
<organism evidence="2 3">
    <name type="scientific">Bosea eneae</name>
    <dbReference type="NCBI Taxonomy" id="151454"/>
    <lineage>
        <taxon>Bacteria</taxon>
        <taxon>Pseudomonadati</taxon>
        <taxon>Pseudomonadota</taxon>
        <taxon>Alphaproteobacteria</taxon>
        <taxon>Hyphomicrobiales</taxon>
        <taxon>Boseaceae</taxon>
        <taxon>Bosea</taxon>
    </lineage>
</organism>
<dbReference type="Gene3D" id="2.20.140.10">
    <property type="entry name" value="WGR domain"/>
    <property type="match status" value="1"/>
</dbReference>
<dbReference type="Proteomes" id="UP001596053">
    <property type="component" value="Unassembled WGS sequence"/>
</dbReference>
<feature type="domain" description="WGR" evidence="1">
    <location>
        <begin position="16"/>
        <end position="107"/>
    </location>
</feature>
<dbReference type="InterPro" id="IPR008893">
    <property type="entry name" value="WGR_domain"/>
</dbReference>
<dbReference type="InterPro" id="IPR036930">
    <property type="entry name" value="WGR_dom_sf"/>
</dbReference>
<reference evidence="3" key="1">
    <citation type="journal article" date="2019" name="Int. J. Syst. Evol. Microbiol.">
        <title>The Global Catalogue of Microorganisms (GCM) 10K type strain sequencing project: providing services to taxonomists for standard genome sequencing and annotation.</title>
        <authorList>
            <consortium name="The Broad Institute Genomics Platform"/>
            <consortium name="The Broad Institute Genome Sequencing Center for Infectious Disease"/>
            <person name="Wu L."/>
            <person name="Ma J."/>
        </authorList>
    </citation>
    <scope>NUCLEOTIDE SEQUENCE [LARGE SCALE GENOMIC DNA]</scope>
    <source>
        <strain evidence="3">NCAIM B.01391</strain>
    </source>
</reference>
<evidence type="ECO:0000259" key="1">
    <source>
        <dbReference type="PROSITE" id="PS51977"/>
    </source>
</evidence>
<dbReference type="EMBL" id="JBHSLW010000098">
    <property type="protein sequence ID" value="MFC5423693.1"/>
    <property type="molecule type" value="Genomic_DNA"/>
</dbReference>
<protein>
    <submittedName>
        <fullName evidence="2">WGR domain-containing protein</fullName>
    </submittedName>
</protein>
<name>A0ABW0J1U9_9HYPH</name>
<sequence length="107" mass="12372">MGEAIQPINWTHRMANGRIQTTQHRGSAMSLLHILLERIDPSQNMARYYVLSIEPTLFGDSALVREWGRIGSLGQRRTELFPQPTDAHLALDAWLKRKCRRGYQQRS</sequence>
<dbReference type="SUPFAM" id="SSF142921">
    <property type="entry name" value="WGR domain-like"/>
    <property type="match status" value="1"/>
</dbReference>
<dbReference type="RefSeq" id="WP_377801764.1">
    <property type="nucleotide sequence ID" value="NZ_JBHSLW010000098.1"/>
</dbReference>